<comment type="caution">
    <text evidence="2">The sequence shown here is derived from an EMBL/GenBank/DDBJ whole genome shotgun (WGS) entry which is preliminary data.</text>
</comment>
<dbReference type="EMBL" id="NFKP01000030">
    <property type="protein sequence ID" value="OUP67573.1"/>
    <property type="molecule type" value="Genomic_DNA"/>
</dbReference>
<proteinExistence type="predicted"/>
<reference evidence="3" key="1">
    <citation type="submission" date="2017-04" db="EMBL/GenBank/DDBJ databases">
        <title>Function of individual gut microbiota members based on whole genome sequencing of pure cultures obtained from chicken caecum.</title>
        <authorList>
            <person name="Medvecky M."/>
            <person name="Cejkova D."/>
            <person name="Polansky O."/>
            <person name="Karasova D."/>
            <person name="Kubasova T."/>
            <person name="Cizek A."/>
            <person name="Rychlik I."/>
        </authorList>
    </citation>
    <scope>NUCLEOTIDE SEQUENCE [LARGE SCALE GENOMIC DNA]</scope>
    <source>
        <strain evidence="3">An175</strain>
    </source>
</reference>
<accession>A0A1Y4E3Y8</accession>
<feature type="transmembrane region" description="Helical" evidence="1">
    <location>
        <begin position="88"/>
        <end position="109"/>
    </location>
</feature>
<feature type="transmembrane region" description="Helical" evidence="1">
    <location>
        <begin position="16"/>
        <end position="37"/>
    </location>
</feature>
<evidence type="ECO:0000256" key="1">
    <source>
        <dbReference type="SAM" id="Phobius"/>
    </source>
</evidence>
<dbReference type="Proteomes" id="UP000196386">
    <property type="component" value="Unassembled WGS sequence"/>
</dbReference>
<dbReference type="RefSeq" id="WP_087216609.1">
    <property type="nucleotide sequence ID" value="NZ_JADPBN010000004.1"/>
</dbReference>
<keyword evidence="1" id="KW-1133">Transmembrane helix</keyword>
<feature type="transmembrane region" description="Helical" evidence="1">
    <location>
        <begin position="49"/>
        <end position="76"/>
    </location>
</feature>
<keyword evidence="1" id="KW-0472">Membrane</keyword>
<gene>
    <name evidence="2" type="ORF">B5F11_17335</name>
</gene>
<evidence type="ECO:0000313" key="2">
    <source>
        <dbReference type="EMBL" id="OUP67573.1"/>
    </source>
</evidence>
<organism evidence="2 3">
    <name type="scientific">Anaerotruncus colihominis</name>
    <dbReference type="NCBI Taxonomy" id="169435"/>
    <lineage>
        <taxon>Bacteria</taxon>
        <taxon>Bacillati</taxon>
        <taxon>Bacillota</taxon>
        <taxon>Clostridia</taxon>
        <taxon>Eubacteriales</taxon>
        <taxon>Oscillospiraceae</taxon>
        <taxon>Anaerotruncus</taxon>
    </lineage>
</organism>
<dbReference type="AlphaFoldDB" id="A0A1Y4E3Y8"/>
<name>A0A1Y4E3Y8_9FIRM</name>
<sequence>MDQIAQKGRQKREIPIAGVLLAVLFTIDVFFVSFYQIVQTCGGIVFGFYKLIAILLAFSHFFFGLLVIPVLLVMFIVQAVRRRRNRGYIRNCALSILWCLIVFLAGRFIGCLSPAIERVIVDLKIQGYQSTVDRIHSGEQMTKYVDMTGGINGGEDVAFFQYSTGESKEDDGQFYMTHIYIIYSEDTSCDVEAIKEHAKGSPLYDLSEMEMLEIKENWYQLTATYWLNP</sequence>
<keyword evidence="1" id="KW-0812">Transmembrane</keyword>
<protein>
    <submittedName>
        <fullName evidence="2">Uncharacterized protein</fullName>
    </submittedName>
</protein>
<evidence type="ECO:0000313" key="3">
    <source>
        <dbReference type="Proteomes" id="UP000196386"/>
    </source>
</evidence>